<name>A6HDV6_RAT</name>
<protein>
    <submittedName>
        <fullName evidence="1">RCG32727, isoform CRA_b</fullName>
    </submittedName>
</protein>
<dbReference type="AlphaFoldDB" id="A6HDV6"/>
<reference evidence="1 2" key="1">
    <citation type="submission" date="2005-07" db="EMBL/GenBank/DDBJ databases">
        <authorList>
            <person name="Mural R.J."/>
            <person name="Li P.W."/>
            <person name="Adams M.D."/>
            <person name="Amanatides P.G."/>
            <person name="Baden-Tillson H."/>
            <person name="Barnstead M."/>
            <person name="Chin S.H."/>
            <person name="Dew I."/>
            <person name="Evans C.A."/>
            <person name="Ferriera S."/>
            <person name="Flanigan M."/>
            <person name="Fosler C."/>
            <person name="Glodek A."/>
            <person name="Gu Z."/>
            <person name="Holt R.A."/>
            <person name="Jennings D."/>
            <person name="Kraft C.L."/>
            <person name="Lu F."/>
            <person name="Nguyen T."/>
            <person name="Nusskern D.R."/>
            <person name="Pfannkoch C.M."/>
            <person name="Sitter C."/>
            <person name="Sutton G.G."/>
            <person name="Venter J.C."/>
            <person name="Wang Z."/>
            <person name="Woodage T."/>
            <person name="Zheng X.H."/>
            <person name="Zhong F."/>
        </authorList>
    </citation>
    <scope>NUCLEOTIDE SEQUENCE [LARGE SCALE GENOMIC DNA]</scope>
    <source>
        <strain>BN</strain>
        <strain evidence="2">Sprague-Dawley</strain>
    </source>
</reference>
<accession>A6HDV6</accession>
<evidence type="ECO:0000313" key="2">
    <source>
        <dbReference type="Proteomes" id="UP000234681"/>
    </source>
</evidence>
<evidence type="ECO:0000313" key="1">
    <source>
        <dbReference type="EMBL" id="EDM04212.1"/>
    </source>
</evidence>
<organism evidence="1 2">
    <name type="scientific">Rattus norvegicus</name>
    <name type="common">Rat</name>
    <dbReference type="NCBI Taxonomy" id="10116"/>
    <lineage>
        <taxon>Eukaryota</taxon>
        <taxon>Metazoa</taxon>
        <taxon>Chordata</taxon>
        <taxon>Craniata</taxon>
        <taxon>Vertebrata</taxon>
        <taxon>Euteleostomi</taxon>
        <taxon>Mammalia</taxon>
        <taxon>Eutheria</taxon>
        <taxon>Euarchontoglires</taxon>
        <taxon>Glires</taxon>
        <taxon>Rodentia</taxon>
        <taxon>Myomorpha</taxon>
        <taxon>Muroidea</taxon>
        <taxon>Muridae</taxon>
        <taxon>Murinae</taxon>
        <taxon>Rattus</taxon>
    </lineage>
</organism>
<sequence length="29" mass="3615">MQNMRTRFSFTVLKGCPRLYLKRKLRWKG</sequence>
<dbReference type="EMBL" id="CH473948">
    <property type="protein sequence ID" value="EDM04212.1"/>
    <property type="molecule type" value="Genomic_DNA"/>
</dbReference>
<gene>
    <name evidence="1" type="ORF">rCG_32727</name>
</gene>
<dbReference type="Proteomes" id="UP000234681">
    <property type="component" value="Chromosome 10"/>
</dbReference>
<proteinExistence type="predicted"/>